<sequence>MLSSADCSLDVQVLEDAAQFVGLSSTMASSSTHMLELVSERLQPVAQQFNLPWMTGEKNRTHETPDSMSFRFNNGGQLIIPTGISQASASQRSMPTGPRREIRAPSTKQGRQSYASSRTNTVADTKIKQEPGFTQYRSENPAPVSNIPEYNYTSMHLYHSRPRYEDKQTSGGVVPAGCLQGRELSAAIGDLINDAAPPIMRPELGPAPAKSTSLDKVNTTLKRKSPPMDHSSLPIRSGTDALRAAFMRTDKRMKVASTGNPDYGRLTPPHGETSDQLEDGEVDEQRAKEAEKAIDEGIAQMIAEGRGK</sequence>
<keyword evidence="3" id="KW-1185">Reference proteome</keyword>
<feature type="compositionally biased region" description="Polar residues" evidence="1">
    <location>
        <begin position="106"/>
        <end position="120"/>
    </location>
</feature>
<evidence type="ECO:0000256" key="1">
    <source>
        <dbReference type="SAM" id="MobiDB-lite"/>
    </source>
</evidence>
<evidence type="ECO:0000313" key="2">
    <source>
        <dbReference type="EMBL" id="KAF2114756.1"/>
    </source>
</evidence>
<name>A0A6A5Z6I0_9PLEO</name>
<evidence type="ECO:0000313" key="3">
    <source>
        <dbReference type="Proteomes" id="UP000799770"/>
    </source>
</evidence>
<dbReference type="Proteomes" id="UP000799770">
    <property type="component" value="Unassembled WGS sequence"/>
</dbReference>
<feature type="region of interest" description="Disordered" evidence="1">
    <location>
        <begin position="86"/>
        <end position="120"/>
    </location>
</feature>
<gene>
    <name evidence="2" type="ORF">BDV96DRAFT_84525</name>
</gene>
<feature type="region of interest" description="Disordered" evidence="1">
    <location>
        <begin position="254"/>
        <end position="290"/>
    </location>
</feature>
<dbReference type="EMBL" id="ML977324">
    <property type="protein sequence ID" value="KAF2114756.1"/>
    <property type="molecule type" value="Genomic_DNA"/>
</dbReference>
<protein>
    <submittedName>
        <fullName evidence="2">Uncharacterized protein</fullName>
    </submittedName>
</protein>
<organism evidence="2 3">
    <name type="scientific">Lophiotrema nucula</name>
    <dbReference type="NCBI Taxonomy" id="690887"/>
    <lineage>
        <taxon>Eukaryota</taxon>
        <taxon>Fungi</taxon>
        <taxon>Dikarya</taxon>
        <taxon>Ascomycota</taxon>
        <taxon>Pezizomycotina</taxon>
        <taxon>Dothideomycetes</taxon>
        <taxon>Pleosporomycetidae</taxon>
        <taxon>Pleosporales</taxon>
        <taxon>Lophiotremataceae</taxon>
        <taxon>Lophiotrema</taxon>
    </lineage>
</organism>
<reference evidence="2" key="1">
    <citation type="journal article" date="2020" name="Stud. Mycol.">
        <title>101 Dothideomycetes genomes: a test case for predicting lifestyles and emergence of pathogens.</title>
        <authorList>
            <person name="Haridas S."/>
            <person name="Albert R."/>
            <person name="Binder M."/>
            <person name="Bloem J."/>
            <person name="Labutti K."/>
            <person name="Salamov A."/>
            <person name="Andreopoulos B."/>
            <person name="Baker S."/>
            <person name="Barry K."/>
            <person name="Bills G."/>
            <person name="Bluhm B."/>
            <person name="Cannon C."/>
            <person name="Castanera R."/>
            <person name="Culley D."/>
            <person name="Daum C."/>
            <person name="Ezra D."/>
            <person name="Gonzalez J."/>
            <person name="Henrissat B."/>
            <person name="Kuo A."/>
            <person name="Liang C."/>
            <person name="Lipzen A."/>
            <person name="Lutzoni F."/>
            <person name="Magnuson J."/>
            <person name="Mondo S."/>
            <person name="Nolan M."/>
            <person name="Ohm R."/>
            <person name="Pangilinan J."/>
            <person name="Park H.-J."/>
            <person name="Ramirez L."/>
            <person name="Alfaro M."/>
            <person name="Sun H."/>
            <person name="Tritt A."/>
            <person name="Yoshinaga Y."/>
            <person name="Zwiers L.-H."/>
            <person name="Turgeon B."/>
            <person name="Goodwin S."/>
            <person name="Spatafora J."/>
            <person name="Crous P."/>
            <person name="Grigoriev I."/>
        </authorList>
    </citation>
    <scope>NUCLEOTIDE SEQUENCE</scope>
    <source>
        <strain evidence="2">CBS 627.86</strain>
    </source>
</reference>
<accession>A0A6A5Z6I0</accession>
<proteinExistence type="predicted"/>
<dbReference type="AlphaFoldDB" id="A0A6A5Z6I0"/>